<feature type="chain" id="PRO_5029633891" evidence="1">
    <location>
        <begin position="25"/>
        <end position="156"/>
    </location>
</feature>
<sequence length="156" mass="17941">MYIHRLNSLVVIVILAIITRLAVSSEIYHFELKPAGIEQHVQHEAYGVQCSFTYSAEGGTKELWSVDIKRSKDHKDVLCVIERPDKQSYLMFESFSVHVSNANIKNAKIYKDQDNKLPDDMLVIDHSKQTVSNSDSFKNEMSRLRIRASIRSRSEL</sequence>
<dbReference type="InterPro" id="IPR018887">
    <property type="entry name" value="MYDGF"/>
</dbReference>
<keyword evidence="1" id="KW-0732">Signal</keyword>
<reference evidence="2" key="1">
    <citation type="submission" date="2020-06" db="EMBL/GenBank/DDBJ databases">
        <title>Draft genome of Bugula neritina, a colonial animal packing powerful symbionts and potential medicines.</title>
        <authorList>
            <person name="Rayko M."/>
        </authorList>
    </citation>
    <scope>NUCLEOTIDE SEQUENCE [LARGE SCALE GENOMIC DNA]</scope>
    <source>
        <strain evidence="2">Kwan_BN1</strain>
    </source>
</reference>
<proteinExistence type="predicted"/>
<protein>
    <submittedName>
        <fullName evidence="2">C19orf10</fullName>
    </submittedName>
</protein>
<name>A0A7J7K9Z2_BUGNE</name>
<feature type="signal peptide" evidence="1">
    <location>
        <begin position="1"/>
        <end position="24"/>
    </location>
</feature>
<dbReference type="PANTHER" id="PTHR31230">
    <property type="entry name" value="MYELOID-DERIVED GROWTH FACTOR MYDGF"/>
    <property type="match status" value="1"/>
</dbReference>
<accession>A0A7J7K9Z2</accession>
<keyword evidence="3" id="KW-1185">Reference proteome</keyword>
<organism evidence="2 3">
    <name type="scientific">Bugula neritina</name>
    <name type="common">Brown bryozoan</name>
    <name type="synonym">Sertularia neritina</name>
    <dbReference type="NCBI Taxonomy" id="10212"/>
    <lineage>
        <taxon>Eukaryota</taxon>
        <taxon>Metazoa</taxon>
        <taxon>Spiralia</taxon>
        <taxon>Lophotrochozoa</taxon>
        <taxon>Bryozoa</taxon>
        <taxon>Gymnolaemata</taxon>
        <taxon>Cheilostomatida</taxon>
        <taxon>Flustrina</taxon>
        <taxon>Buguloidea</taxon>
        <taxon>Bugulidae</taxon>
        <taxon>Bugula</taxon>
    </lineage>
</organism>
<dbReference type="OrthoDB" id="10061830at2759"/>
<evidence type="ECO:0000313" key="2">
    <source>
        <dbReference type="EMBL" id="KAF6034376.1"/>
    </source>
</evidence>
<dbReference type="PANTHER" id="PTHR31230:SF1">
    <property type="entry name" value="MYELOID-DERIVED GROWTH FACTOR"/>
    <property type="match status" value="1"/>
</dbReference>
<evidence type="ECO:0000256" key="1">
    <source>
        <dbReference type="SAM" id="SignalP"/>
    </source>
</evidence>
<comment type="caution">
    <text evidence="2">The sequence shown here is derived from an EMBL/GenBank/DDBJ whole genome shotgun (WGS) entry which is preliminary data.</text>
</comment>
<gene>
    <name evidence="2" type="ORF">EB796_007313</name>
</gene>
<dbReference type="AlphaFoldDB" id="A0A7J7K9Z2"/>
<evidence type="ECO:0000313" key="3">
    <source>
        <dbReference type="Proteomes" id="UP000593567"/>
    </source>
</evidence>
<dbReference type="EMBL" id="VXIV02001090">
    <property type="protein sequence ID" value="KAF6034376.1"/>
    <property type="molecule type" value="Genomic_DNA"/>
</dbReference>
<dbReference type="Pfam" id="PF10572">
    <property type="entry name" value="UPF0556"/>
    <property type="match status" value="1"/>
</dbReference>
<dbReference type="Proteomes" id="UP000593567">
    <property type="component" value="Unassembled WGS sequence"/>
</dbReference>
<dbReference type="GO" id="GO:0005615">
    <property type="term" value="C:extracellular space"/>
    <property type="evidence" value="ECO:0007669"/>
    <property type="project" value="TreeGrafter"/>
</dbReference>